<dbReference type="EMBL" id="JACHHQ010000001">
    <property type="protein sequence ID" value="MBB5198996.1"/>
    <property type="molecule type" value="Genomic_DNA"/>
</dbReference>
<evidence type="ECO:0000313" key="1">
    <source>
        <dbReference type="EMBL" id="MBB5198996.1"/>
    </source>
</evidence>
<comment type="caution">
    <text evidence="1">The sequence shown here is derived from an EMBL/GenBank/DDBJ whole genome shotgun (WGS) entry which is preliminary data.</text>
</comment>
<gene>
    <name evidence="1" type="ORF">HNR39_000806</name>
</gene>
<name>A0A840RPR3_9BURK</name>
<dbReference type="AlphaFoldDB" id="A0A840RPR3"/>
<organism evidence="1 2">
    <name type="scientific">Glaciimonas immobilis</name>
    <dbReference type="NCBI Taxonomy" id="728004"/>
    <lineage>
        <taxon>Bacteria</taxon>
        <taxon>Pseudomonadati</taxon>
        <taxon>Pseudomonadota</taxon>
        <taxon>Betaproteobacteria</taxon>
        <taxon>Burkholderiales</taxon>
        <taxon>Oxalobacteraceae</taxon>
        <taxon>Glaciimonas</taxon>
    </lineage>
</organism>
<keyword evidence="2" id="KW-1185">Reference proteome</keyword>
<dbReference type="Proteomes" id="UP000571084">
    <property type="component" value="Unassembled WGS sequence"/>
</dbReference>
<accession>A0A840RPR3</accession>
<reference evidence="1 2" key="1">
    <citation type="submission" date="2020-08" db="EMBL/GenBank/DDBJ databases">
        <title>Genomic Encyclopedia of Type Strains, Phase IV (KMG-IV): sequencing the most valuable type-strain genomes for metagenomic binning, comparative biology and taxonomic classification.</title>
        <authorList>
            <person name="Goeker M."/>
        </authorList>
    </citation>
    <scope>NUCLEOTIDE SEQUENCE [LARGE SCALE GENOMIC DNA]</scope>
    <source>
        <strain evidence="1 2">DSM 23240</strain>
    </source>
</reference>
<proteinExistence type="predicted"/>
<sequence>MKIEIRLTQERLPTMEELNSWIVPFEAITDDGI</sequence>
<protein>
    <submittedName>
        <fullName evidence="1">Uncharacterized protein</fullName>
    </submittedName>
</protein>
<evidence type="ECO:0000313" key="2">
    <source>
        <dbReference type="Proteomes" id="UP000571084"/>
    </source>
</evidence>